<keyword evidence="4" id="KW-0804">Transcription</keyword>
<dbReference type="PANTHER" id="PTHR30118:SF15">
    <property type="entry name" value="TRANSCRIPTIONAL REGULATORY PROTEIN"/>
    <property type="match status" value="1"/>
</dbReference>
<feature type="domain" description="HTH lysR-type" evidence="5">
    <location>
        <begin position="18"/>
        <end position="75"/>
    </location>
</feature>
<keyword evidence="7" id="KW-1185">Reference proteome</keyword>
<reference evidence="6 7" key="1">
    <citation type="submission" date="2010-12" db="EMBL/GenBank/DDBJ databases">
        <authorList>
            <person name="Muzny D."/>
            <person name="Qin X."/>
            <person name="Deng J."/>
            <person name="Jiang H."/>
            <person name="Liu Y."/>
            <person name="Qu J."/>
            <person name="Song X.-Z."/>
            <person name="Zhang L."/>
            <person name="Thornton R."/>
            <person name="Coyle M."/>
            <person name="Francisco L."/>
            <person name="Jackson L."/>
            <person name="Javaid M."/>
            <person name="Korchina V."/>
            <person name="Kovar C."/>
            <person name="Mata R."/>
            <person name="Mathew T."/>
            <person name="Ngo R."/>
            <person name="Nguyen L."/>
            <person name="Nguyen N."/>
            <person name="Okwuonu G."/>
            <person name="Ongeri F."/>
            <person name="Pham C."/>
            <person name="Simmons D."/>
            <person name="Wilczek-Boney K."/>
            <person name="Hale W."/>
            <person name="Jakkamsetti A."/>
            <person name="Pham P."/>
            <person name="Ruth R."/>
            <person name="San Lucas F."/>
            <person name="Warren J."/>
            <person name="Zhang J."/>
            <person name="Zhao Z."/>
            <person name="Zhou C."/>
            <person name="Zhu D."/>
            <person name="Lee S."/>
            <person name="Bess C."/>
            <person name="Blankenburg K."/>
            <person name="Forbes L."/>
            <person name="Fu Q."/>
            <person name="Gubbala S."/>
            <person name="Hirani K."/>
            <person name="Jayaseelan J.C."/>
            <person name="Lara F."/>
            <person name="Munidasa M."/>
            <person name="Palculict T."/>
            <person name="Patil S."/>
            <person name="Pu L.-L."/>
            <person name="Saada N."/>
            <person name="Tang L."/>
            <person name="Weissenberger G."/>
            <person name="Zhu Y."/>
            <person name="Hemphill L."/>
            <person name="Shang Y."/>
            <person name="Youmans B."/>
            <person name="Ayvaz T."/>
            <person name="Ross M."/>
            <person name="Santibanez J."/>
            <person name="Aqrawi P."/>
            <person name="Gross S."/>
            <person name="Joshi V."/>
            <person name="Fowler G."/>
            <person name="Nazareth L."/>
            <person name="Reid J."/>
            <person name="Worley K."/>
            <person name="Petrosino J."/>
            <person name="Highlander S."/>
            <person name="Gibbs R."/>
        </authorList>
    </citation>
    <scope>NUCLEOTIDE SEQUENCE [LARGE SCALE GENOMIC DNA]</scope>
    <source>
        <strain evidence="6 7">ATCC 51599</strain>
    </source>
</reference>
<evidence type="ECO:0000256" key="1">
    <source>
        <dbReference type="ARBA" id="ARBA00009437"/>
    </source>
</evidence>
<dbReference type="InterPro" id="IPR037402">
    <property type="entry name" value="YidZ_PBP2"/>
</dbReference>
<comment type="caution">
    <text evidence="6">The sequence shown here is derived from an EMBL/GenBank/DDBJ whole genome shotgun (WGS) entry which is preliminary data.</text>
</comment>
<dbReference type="PANTHER" id="PTHR30118">
    <property type="entry name" value="HTH-TYPE TRANSCRIPTIONAL REGULATOR LEUO-RELATED"/>
    <property type="match status" value="1"/>
</dbReference>
<dbReference type="PRINTS" id="PR00039">
    <property type="entry name" value="HTHLYSR"/>
</dbReference>
<keyword evidence="2" id="KW-0805">Transcription regulation</keyword>
<evidence type="ECO:0000256" key="4">
    <source>
        <dbReference type="ARBA" id="ARBA00023163"/>
    </source>
</evidence>
<dbReference type="InterPro" id="IPR000847">
    <property type="entry name" value="LysR_HTH_N"/>
</dbReference>
<dbReference type="AlphaFoldDB" id="E7RZ31"/>
<dbReference type="Proteomes" id="UP000011021">
    <property type="component" value="Unassembled WGS sequence"/>
</dbReference>
<dbReference type="Pfam" id="PF03466">
    <property type="entry name" value="LysR_substrate"/>
    <property type="match status" value="1"/>
</dbReference>
<dbReference type="Pfam" id="PF00126">
    <property type="entry name" value="HTH_1"/>
    <property type="match status" value="1"/>
</dbReference>
<dbReference type="GO" id="GO:0003677">
    <property type="term" value="F:DNA binding"/>
    <property type="evidence" value="ECO:0007669"/>
    <property type="project" value="UniProtKB-KW"/>
</dbReference>
<dbReference type="SUPFAM" id="SSF53850">
    <property type="entry name" value="Periplasmic binding protein-like II"/>
    <property type="match status" value="1"/>
</dbReference>
<evidence type="ECO:0000256" key="3">
    <source>
        <dbReference type="ARBA" id="ARBA00023125"/>
    </source>
</evidence>
<dbReference type="EMBL" id="AEQP01000022">
    <property type="protein sequence ID" value="EFV93830.1"/>
    <property type="molecule type" value="Genomic_DNA"/>
</dbReference>
<dbReference type="Gene3D" id="3.40.190.10">
    <property type="entry name" value="Periplasmic binding protein-like II"/>
    <property type="match status" value="2"/>
</dbReference>
<evidence type="ECO:0000313" key="6">
    <source>
        <dbReference type="EMBL" id="EFV93830.1"/>
    </source>
</evidence>
<evidence type="ECO:0000259" key="5">
    <source>
        <dbReference type="PROSITE" id="PS50931"/>
    </source>
</evidence>
<dbReference type="InterPro" id="IPR036388">
    <property type="entry name" value="WH-like_DNA-bd_sf"/>
</dbReference>
<sequence>MTMPAGCHWGRRVDFQNFDLNLLRVFDEVMAERNISRAARNLAMTQPAASNALRRLREALGDELLIRAGRGVEPTPFALAIWPDVRTALNALRGVISPKSFDPQRTRETFVIAMADATAALLVPPLLDRLQRDAPNATLRLRPLTTRDPLPLLENDELHLAVGHFPGAVADVILREMQEDRPDTFGHQEIYEGQYVCVMREGHPLSAGPISLDDYCNARHLLVSYSGRPFGFVDEALATRQRTRRIVLTLNQFFTAAHVVAQSDLLTVLPLDFVPATGIADRLAWQPLPVALPAMRIDMVWHRRQEQLPSHRWLRKMIDDVTLRRVWGTRNVPLTRFGGEPMPALIASALRNPWGASAQDD</sequence>
<dbReference type="HOGENOM" id="CLU_039613_39_0_4"/>
<dbReference type="CDD" id="cd08417">
    <property type="entry name" value="PBP2_Nitroaromatics_like"/>
    <property type="match status" value="1"/>
</dbReference>
<dbReference type="Gene3D" id="1.10.10.10">
    <property type="entry name" value="Winged helix-like DNA-binding domain superfamily/Winged helix DNA-binding domain"/>
    <property type="match status" value="1"/>
</dbReference>
<dbReference type="eggNOG" id="COG0583">
    <property type="taxonomic scope" value="Bacteria"/>
</dbReference>
<evidence type="ECO:0000313" key="7">
    <source>
        <dbReference type="Proteomes" id="UP000011021"/>
    </source>
</evidence>
<protein>
    <submittedName>
        <fullName evidence="6">LysR substrate binding domain protein</fullName>
    </submittedName>
</protein>
<evidence type="ECO:0000256" key="2">
    <source>
        <dbReference type="ARBA" id="ARBA00023015"/>
    </source>
</evidence>
<dbReference type="STRING" id="887898.HMPREF0551_1945"/>
<dbReference type="InterPro" id="IPR050389">
    <property type="entry name" value="LysR-type_TF"/>
</dbReference>
<comment type="similarity">
    <text evidence="1">Belongs to the LysR transcriptional regulatory family.</text>
</comment>
<dbReference type="PROSITE" id="PS50931">
    <property type="entry name" value="HTH_LYSR"/>
    <property type="match status" value="1"/>
</dbReference>
<dbReference type="InterPro" id="IPR036390">
    <property type="entry name" value="WH_DNA-bd_sf"/>
</dbReference>
<organism evidence="6 7">
    <name type="scientific">Lautropia mirabilis ATCC 51599</name>
    <dbReference type="NCBI Taxonomy" id="887898"/>
    <lineage>
        <taxon>Bacteria</taxon>
        <taxon>Pseudomonadati</taxon>
        <taxon>Pseudomonadota</taxon>
        <taxon>Betaproteobacteria</taxon>
        <taxon>Burkholderiales</taxon>
        <taxon>Burkholderiaceae</taxon>
        <taxon>Lautropia</taxon>
    </lineage>
</organism>
<dbReference type="InterPro" id="IPR005119">
    <property type="entry name" value="LysR_subst-bd"/>
</dbReference>
<accession>E7RZ31</accession>
<dbReference type="GO" id="GO:0003700">
    <property type="term" value="F:DNA-binding transcription factor activity"/>
    <property type="evidence" value="ECO:0007669"/>
    <property type="project" value="InterPro"/>
</dbReference>
<gene>
    <name evidence="6" type="ORF">HMPREF0551_1945</name>
</gene>
<dbReference type="SUPFAM" id="SSF46785">
    <property type="entry name" value="Winged helix' DNA-binding domain"/>
    <property type="match status" value="1"/>
</dbReference>
<name>E7RZ31_9BURK</name>
<proteinExistence type="inferred from homology"/>
<keyword evidence="3" id="KW-0238">DNA-binding</keyword>